<comment type="caution">
    <text evidence="2">The sequence shown here is derived from an EMBL/GenBank/DDBJ whole genome shotgun (WGS) entry which is preliminary data.</text>
</comment>
<evidence type="ECO:0000256" key="1">
    <source>
        <dbReference type="SAM" id="Phobius"/>
    </source>
</evidence>
<evidence type="ECO:0000313" key="3">
    <source>
        <dbReference type="Proteomes" id="UP001108025"/>
    </source>
</evidence>
<feature type="transmembrane region" description="Helical" evidence="1">
    <location>
        <begin position="49"/>
        <end position="66"/>
    </location>
</feature>
<feature type="transmembrane region" description="Helical" evidence="1">
    <location>
        <begin position="78"/>
        <end position="99"/>
    </location>
</feature>
<dbReference type="AlphaFoldDB" id="A0A9Q3V6J6"/>
<protein>
    <submittedName>
        <fullName evidence="2">Uncharacterized protein</fullName>
    </submittedName>
</protein>
<proteinExistence type="predicted"/>
<accession>A0A9Q3V6J6</accession>
<keyword evidence="1" id="KW-1133">Transmembrane helix</keyword>
<sequence length="257" mass="30501">METTLVYFILITSLSLPLLQVYVSMNYFKQFAFEYLDNKQSSWNSNFDRSALFFSACFGLFSFYLAKLLWHGDTDNSWFLTTVYTVLIILFCSFSIYYLMYVASIKKSMVSNIKIDEKLYKDIDDNSNSKFFNYLIETKKINSDTKKDDFQFIYSDLKNKTKIIWTGKVNGKFTYVTLILFFKVILKDEHFTKKNVKNEMEKKFLFEKKDSNTGDTYIGQLDQRSFENAFDNINFDDLLLYQQSEFDIYSSFINKSL</sequence>
<keyword evidence="1" id="KW-0472">Membrane</keyword>
<feature type="transmembrane region" description="Helical" evidence="1">
    <location>
        <begin position="6"/>
        <end position="28"/>
    </location>
</feature>
<dbReference type="EMBL" id="JAJNAY010000001">
    <property type="protein sequence ID" value="MCD1118099.1"/>
    <property type="molecule type" value="Genomic_DNA"/>
</dbReference>
<dbReference type="Proteomes" id="UP001108025">
    <property type="component" value="Unassembled WGS sequence"/>
</dbReference>
<gene>
    <name evidence="2" type="ORF">LO744_14650</name>
</gene>
<keyword evidence="3" id="KW-1185">Reference proteome</keyword>
<reference evidence="2" key="1">
    <citation type="submission" date="2021-11" db="EMBL/GenBank/DDBJ databases">
        <title>Description of novel Chryseobacterium species.</title>
        <authorList>
            <person name="Saticioglu I.B."/>
            <person name="Ay H."/>
            <person name="Altun S."/>
            <person name="Duman M."/>
        </authorList>
    </citation>
    <scope>NUCLEOTIDE SEQUENCE</scope>
    <source>
        <strain evidence="2">C-17</strain>
    </source>
</reference>
<dbReference type="RefSeq" id="WP_230670392.1">
    <property type="nucleotide sequence ID" value="NZ_JAJNAY010000001.1"/>
</dbReference>
<evidence type="ECO:0000313" key="2">
    <source>
        <dbReference type="EMBL" id="MCD1118099.1"/>
    </source>
</evidence>
<organism evidence="2 3">
    <name type="scientific">Chryseobacterium turcicum</name>
    <dbReference type="NCBI Taxonomy" id="2898076"/>
    <lineage>
        <taxon>Bacteria</taxon>
        <taxon>Pseudomonadati</taxon>
        <taxon>Bacteroidota</taxon>
        <taxon>Flavobacteriia</taxon>
        <taxon>Flavobacteriales</taxon>
        <taxon>Weeksellaceae</taxon>
        <taxon>Chryseobacterium group</taxon>
        <taxon>Chryseobacterium</taxon>
    </lineage>
</organism>
<keyword evidence="1" id="KW-0812">Transmembrane</keyword>
<name>A0A9Q3V6J6_9FLAO</name>